<organism evidence="4 5">
    <name type="scientific">Helicostylum pulchrum</name>
    <dbReference type="NCBI Taxonomy" id="562976"/>
    <lineage>
        <taxon>Eukaryota</taxon>
        <taxon>Fungi</taxon>
        <taxon>Fungi incertae sedis</taxon>
        <taxon>Mucoromycota</taxon>
        <taxon>Mucoromycotina</taxon>
        <taxon>Mucoromycetes</taxon>
        <taxon>Mucorales</taxon>
        <taxon>Mucorineae</taxon>
        <taxon>Mucoraceae</taxon>
        <taxon>Helicostylum</taxon>
    </lineage>
</organism>
<keyword evidence="5" id="KW-1185">Reference proteome</keyword>
<dbReference type="Proteomes" id="UP001476247">
    <property type="component" value="Unassembled WGS sequence"/>
</dbReference>
<name>A0ABP9Y224_9FUNG</name>
<evidence type="ECO:0000313" key="5">
    <source>
        <dbReference type="Proteomes" id="UP001476247"/>
    </source>
</evidence>
<reference evidence="4 5" key="1">
    <citation type="submission" date="2024-04" db="EMBL/GenBank/DDBJ databases">
        <title>genome sequences of Mucor flavus KT1a and Helicostylum pulchrum KT1b strains isolation_sourced from the surface of a dry-aged beef.</title>
        <authorList>
            <person name="Toyotome T."/>
            <person name="Hosono M."/>
            <person name="Torimaru M."/>
            <person name="Fukuda K."/>
            <person name="Mikami N."/>
        </authorList>
    </citation>
    <scope>NUCLEOTIDE SEQUENCE [LARGE SCALE GENOMIC DNA]</scope>
    <source>
        <strain evidence="4 5">KT1b</strain>
    </source>
</reference>
<keyword evidence="1" id="KW-0677">Repeat</keyword>
<comment type="caution">
    <text evidence="4">The sequence shown here is derived from an EMBL/GenBank/DDBJ whole genome shotgun (WGS) entry which is preliminary data.</text>
</comment>
<dbReference type="EMBL" id="BAABUJ010000017">
    <property type="protein sequence ID" value="GAA5801043.1"/>
    <property type="molecule type" value="Genomic_DNA"/>
</dbReference>
<dbReference type="InterPro" id="IPR050173">
    <property type="entry name" value="ABC_transporter_C-like"/>
</dbReference>
<evidence type="ECO:0000256" key="1">
    <source>
        <dbReference type="ARBA" id="ARBA00022737"/>
    </source>
</evidence>
<evidence type="ECO:0000256" key="2">
    <source>
        <dbReference type="ARBA" id="ARBA00022741"/>
    </source>
</evidence>
<keyword evidence="2" id="KW-0547">Nucleotide-binding</keyword>
<keyword evidence="3" id="KW-0067">ATP-binding</keyword>
<evidence type="ECO:0000256" key="3">
    <source>
        <dbReference type="ARBA" id="ARBA00022840"/>
    </source>
</evidence>
<accession>A0ABP9Y224</accession>
<protein>
    <submittedName>
        <fullName evidence="4">Uncharacterized protein</fullName>
    </submittedName>
</protein>
<dbReference type="SUPFAM" id="SSF52540">
    <property type="entry name" value="P-loop containing nucleoside triphosphate hydrolases"/>
    <property type="match status" value="1"/>
</dbReference>
<dbReference type="InterPro" id="IPR027417">
    <property type="entry name" value="P-loop_NTPase"/>
</dbReference>
<dbReference type="PANTHER" id="PTHR24223:SF353">
    <property type="entry name" value="ABC TRANSPORTER ATP-BINDING PROTEIN_PERMEASE VMR1-RELATED"/>
    <property type="match status" value="1"/>
</dbReference>
<evidence type="ECO:0000313" key="4">
    <source>
        <dbReference type="EMBL" id="GAA5801043.1"/>
    </source>
</evidence>
<proteinExistence type="predicted"/>
<dbReference type="PANTHER" id="PTHR24223">
    <property type="entry name" value="ATP-BINDING CASSETTE SUB-FAMILY C"/>
    <property type="match status" value="1"/>
</dbReference>
<dbReference type="Gene3D" id="3.40.50.300">
    <property type="entry name" value="P-loop containing nucleotide triphosphate hydrolases"/>
    <property type="match status" value="1"/>
</dbReference>
<sequence length="105" mass="11968">MCGTEARRGSIFIDGIDIKYLGKEDLYKLTINPQDPTFFSGSFRSNIDHFYRFTDDDIFTALRLVQLLHSKDLDSVVSDLTLNEVNANVFKDIETSVTEGSKYFS</sequence>
<gene>
    <name evidence="4" type="ORF">HPULCUR_006485</name>
</gene>